<evidence type="ECO:0000256" key="8">
    <source>
        <dbReference type="ARBA" id="ARBA00023288"/>
    </source>
</evidence>
<comment type="caution">
    <text evidence="12">The sequence shown here is derived from an EMBL/GenBank/DDBJ whole genome shotgun (WGS) entry which is preliminary data.</text>
</comment>
<dbReference type="Gene3D" id="2.60.120.200">
    <property type="match status" value="1"/>
</dbReference>
<dbReference type="InterPro" id="IPR013320">
    <property type="entry name" value="ConA-like_dom_sf"/>
</dbReference>
<dbReference type="FunFam" id="2.60.120.200:FF:000114">
    <property type="entry name" value="Probable endo-1,3(4)-beta-glucanase NFIA_089530"/>
    <property type="match status" value="1"/>
</dbReference>
<accession>A0A9W9W5J5</accession>
<evidence type="ECO:0000259" key="11">
    <source>
        <dbReference type="PROSITE" id="PS51762"/>
    </source>
</evidence>
<reference evidence="12" key="2">
    <citation type="journal article" date="2023" name="IMA Fungus">
        <title>Comparative genomic study of the Penicillium genus elucidates a diverse pangenome and 15 lateral gene transfer events.</title>
        <authorList>
            <person name="Petersen C."/>
            <person name="Sorensen T."/>
            <person name="Nielsen M.R."/>
            <person name="Sondergaard T.E."/>
            <person name="Sorensen J.L."/>
            <person name="Fitzpatrick D.A."/>
            <person name="Frisvad J.C."/>
            <person name="Nielsen K.L."/>
        </authorList>
    </citation>
    <scope>NUCLEOTIDE SEQUENCE</scope>
    <source>
        <strain evidence="12">IBT 29677</strain>
    </source>
</reference>
<evidence type="ECO:0000256" key="6">
    <source>
        <dbReference type="ARBA" id="ARBA00022622"/>
    </source>
</evidence>
<dbReference type="SUPFAM" id="SSF49899">
    <property type="entry name" value="Concanavalin A-like lectins/glucanases"/>
    <property type="match status" value="1"/>
</dbReference>
<dbReference type="OrthoDB" id="192832at2759"/>
<evidence type="ECO:0000256" key="5">
    <source>
        <dbReference type="ARBA" id="ARBA00022475"/>
    </source>
</evidence>
<evidence type="ECO:0000256" key="4">
    <source>
        <dbReference type="ARBA" id="ARBA00012599"/>
    </source>
</evidence>
<dbReference type="GO" id="GO:0052861">
    <property type="term" value="F:endo-1,3(4)-beta-glucanase activity"/>
    <property type="evidence" value="ECO:0007669"/>
    <property type="project" value="UniProtKB-EC"/>
</dbReference>
<dbReference type="GO" id="GO:0009251">
    <property type="term" value="P:glucan catabolic process"/>
    <property type="evidence" value="ECO:0007669"/>
    <property type="project" value="TreeGrafter"/>
</dbReference>
<evidence type="ECO:0000256" key="7">
    <source>
        <dbReference type="ARBA" id="ARBA00022801"/>
    </source>
</evidence>
<dbReference type="InterPro" id="IPR000757">
    <property type="entry name" value="Beta-glucanase-like"/>
</dbReference>
<dbReference type="EC" id="3.2.1.6" evidence="4"/>
<reference evidence="12" key="1">
    <citation type="submission" date="2022-12" db="EMBL/GenBank/DDBJ databases">
        <authorList>
            <person name="Petersen C."/>
        </authorList>
    </citation>
    <scope>NUCLEOTIDE SEQUENCE</scope>
    <source>
        <strain evidence="12">IBT 29677</strain>
    </source>
</reference>
<dbReference type="GO" id="GO:0005886">
    <property type="term" value="C:plasma membrane"/>
    <property type="evidence" value="ECO:0007669"/>
    <property type="project" value="UniProtKB-SubCell"/>
</dbReference>
<protein>
    <recommendedName>
        <fullName evidence="4">endo-1,3(4)-beta-glucanase</fullName>
        <ecNumber evidence="4">3.2.1.6</ecNumber>
    </recommendedName>
</protein>
<comment type="catalytic activity">
    <reaction evidence="1">
        <text>Endohydrolysis of (1-&gt;3)- or (1-&gt;4)-linkages in beta-D-glucans when the glucose residue whose reducing group is involved in the linkage to be hydrolyzed is itself substituted at C-3.</text>
        <dbReference type="EC" id="3.2.1.6"/>
    </reaction>
</comment>
<dbReference type="Pfam" id="PF26113">
    <property type="entry name" value="GH16_XgeA"/>
    <property type="match status" value="1"/>
</dbReference>
<feature type="region of interest" description="Disordered" evidence="10">
    <location>
        <begin position="349"/>
        <end position="403"/>
    </location>
</feature>
<keyword evidence="8" id="KW-0449">Lipoprotein</keyword>
<evidence type="ECO:0000256" key="3">
    <source>
        <dbReference type="ARBA" id="ARBA00006865"/>
    </source>
</evidence>
<keyword evidence="6" id="KW-0325">Glycoprotein</keyword>
<keyword evidence="9" id="KW-0326">Glycosidase</keyword>
<evidence type="ECO:0000313" key="12">
    <source>
        <dbReference type="EMBL" id="KAJ5403656.1"/>
    </source>
</evidence>
<evidence type="ECO:0000256" key="2">
    <source>
        <dbReference type="ARBA" id="ARBA00004609"/>
    </source>
</evidence>
<evidence type="ECO:0000256" key="10">
    <source>
        <dbReference type="SAM" id="MobiDB-lite"/>
    </source>
</evidence>
<organism evidence="12 13">
    <name type="scientific">Penicillium cosmopolitanum</name>
    <dbReference type="NCBI Taxonomy" id="1131564"/>
    <lineage>
        <taxon>Eukaryota</taxon>
        <taxon>Fungi</taxon>
        <taxon>Dikarya</taxon>
        <taxon>Ascomycota</taxon>
        <taxon>Pezizomycotina</taxon>
        <taxon>Eurotiomycetes</taxon>
        <taxon>Eurotiomycetidae</taxon>
        <taxon>Eurotiales</taxon>
        <taxon>Aspergillaceae</taxon>
        <taxon>Penicillium</taxon>
    </lineage>
</organism>
<comment type="similarity">
    <text evidence="3">Belongs to the glycosyl hydrolase 16 family.</text>
</comment>
<dbReference type="CDD" id="cd02181">
    <property type="entry name" value="GH16_fungal_Lam16A_glucanase"/>
    <property type="match status" value="1"/>
</dbReference>
<dbReference type="GeneID" id="81367144"/>
<keyword evidence="7" id="KW-0378">Hydrolase</keyword>
<dbReference type="PANTHER" id="PTHR10963:SF24">
    <property type="entry name" value="GLYCOSIDASE C21B10.07-RELATED"/>
    <property type="match status" value="1"/>
</dbReference>
<dbReference type="Proteomes" id="UP001147747">
    <property type="component" value="Unassembled WGS sequence"/>
</dbReference>
<dbReference type="GO" id="GO:0098552">
    <property type="term" value="C:side of membrane"/>
    <property type="evidence" value="ECO:0007669"/>
    <property type="project" value="UniProtKB-KW"/>
</dbReference>
<proteinExistence type="inferred from homology"/>
<feature type="domain" description="GH16" evidence="11">
    <location>
        <begin position="51"/>
        <end position="309"/>
    </location>
</feature>
<feature type="compositionally biased region" description="Basic residues" evidence="10">
    <location>
        <begin position="352"/>
        <end position="362"/>
    </location>
</feature>
<evidence type="ECO:0000256" key="9">
    <source>
        <dbReference type="ARBA" id="ARBA00023295"/>
    </source>
</evidence>
<keyword evidence="6" id="KW-0472">Membrane</keyword>
<sequence length="403" mass="43422">MGPVMHVPLGSQDRVGWVQSQGPRQGRHAVVTLVPSLGLFAQLSAAAYTLKDDYGTSDSFFDKFNFFTDSDPTNGYVSYVDRSTASSGGLIKSGDSVYVGVDTVNTASTPGRSSVRLESTNTYSHGLVILDLNHMPGSVCGTWPAFWMLGSDWPSNGEIDIIEGVNDQSVNQMTLHTSDGCSIDNSGFSGSVQTSDCYVKATEQSENAGCAITSSSTSDYGDGFNNQGGGVYATEWTGDAISVWIFPNSSVPSDISSGSPDPSGWGTPSAKFAGNCDIDSHFNNLQIIYQVFDITFCGDWAGDSWTSGTCASKADTCISYVQNNPSAFDETYWGINSLKVYQDSSSSSQRDFHHHAAAHVRRGANEPVSDPNIRRDPSNVRPAPRPTRKHRRDRYKHGHGHGQ</sequence>
<keyword evidence="13" id="KW-1185">Reference proteome</keyword>
<keyword evidence="6" id="KW-0336">GPI-anchor</keyword>
<dbReference type="AlphaFoldDB" id="A0A9W9W5J5"/>
<dbReference type="PANTHER" id="PTHR10963">
    <property type="entry name" value="GLYCOSYL HYDROLASE-RELATED"/>
    <property type="match status" value="1"/>
</dbReference>
<evidence type="ECO:0000313" key="13">
    <source>
        <dbReference type="Proteomes" id="UP001147747"/>
    </source>
</evidence>
<gene>
    <name evidence="12" type="ORF">N7509_003527</name>
</gene>
<dbReference type="PROSITE" id="PS51762">
    <property type="entry name" value="GH16_2"/>
    <property type="match status" value="1"/>
</dbReference>
<comment type="subcellular location">
    <subcellularLocation>
        <location evidence="2">Cell membrane</location>
        <topology evidence="2">Lipid-anchor</topology>
        <topology evidence="2">GPI-anchor</topology>
    </subcellularLocation>
</comment>
<keyword evidence="5" id="KW-1003">Cell membrane</keyword>
<feature type="compositionally biased region" description="Basic residues" evidence="10">
    <location>
        <begin position="386"/>
        <end position="403"/>
    </location>
</feature>
<dbReference type="RefSeq" id="XP_056490898.1">
    <property type="nucleotide sequence ID" value="XM_056628164.1"/>
</dbReference>
<evidence type="ECO:0000256" key="1">
    <source>
        <dbReference type="ARBA" id="ARBA00000124"/>
    </source>
</evidence>
<name>A0A9W9W5J5_9EURO</name>
<dbReference type="EMBL" id="JAPZBU010000005">
    <property type="protein sequence ID" value="KAJ5403656.1"/>
    <property type="molecule type" value="Genomic_DNA"/>
</dbReference>
<dbReference type="InterPro" id="IPR050546">
    <property type="entry name" value="Glycosyl_Hydrlase_16"/>
</dbReference>